<dbReference type="InterPro" id="IPR005594">
    <property type="entry name" value="YadA_C"/>
</dbReference>
<dbReference type="Gene3D" id="1.20.5.170">
    <property type="match status" value="1"/>
</dbReference>
<feature type="domain" description="Trimeric autotransporter adhesin YadA-like C-terminal membrane anchor" evidence="12">
    <location>
        <begin position="367"/>
        <end position="427"/>
    </location>
</feature>
<gene>
    <name evidence="15" type="ORF">EC912_101693</name>
</gene>
<feature type="domain" description="Trimeric autotransporter adhesin YadA-like stalk" evidence="14">
    <location>
        <begin position="305"/>
        <end position="342"/>
    </location>
</feature>
<evidence type="ECO:0000256" key="5">
    <source>
        <dbReference type="ARBA" id="ARBA00022452"/>
    </source>
</evidence>
<proteinExistence type="inferred from homology"/>
<evidence type="ECO:0000259" key="12">
    <source>
        <dbReference type="Pfam" id="PF03895"/>
    </source>
</evidence>
<keyword evidence="6" id="KW-0812">Transmembrane</keyword>
<feature type="domain" description="Trimeric autotransporter adhesin YadA-like head" evidence="13">
    <location>
        <begin position="161"/>
        <end position="186"/>
    </location>
</feature>
<evidence type="ECO:0000256" key="11">
    <source>
        <dbReference type="SAM" id="SignalP"/>
    </source>
</evidence>
<dbReference type="SUPFAM" id="SSF101967">
    <property type="entry name" value="Adhesin YadA, collagen-binding domain"/>
    <property type="match status" value="3"/>
</dbReference>
<keyword evidence="8" id="KW-0653">Protein transport</keyword>
<keyword evidence="4" id="KW-0813">Transport</keyword>
<dbReference type="GO" id="GO:0015031">
    <property type="term" value="P:protein transport"/>
    <property type="evidence" value="ECO:0007669"/>
    <property type="project" value="UniProtKB-KW"/>
</dbReference>
<comment type="similarity">
    <text evidence="3">Belongs to the autotransporter-2 (AT-2) (TC 1.B.40) family.</text>
</comment>
<comment type="subcellular location">
    <subcellularLocation>
        <location evidence="2">Cell outer membrane</location>
    </subcellularLocation>
    <subcellularLocation>
        <location evidence="1">Cell surface</location>
    </subcellularLocation>
</comment>
<dbReference type="InterPro" id="IPR045584">
    <property type="entry name" value="Pilin-like"/>
</dbReference>
<dbReference type="Pfam" id="PF03895">
    <property type="entry name" value="YadA_anchor"/>
    <property type="match status" value="1"/>
</dbReference>
<accession>A0A4R3YYI5</accession>
<evidence type="ECO:0000256" key="9">
    <source>
        <dbReference type="ARBA" id="ARBA00023136"/>
    </source>
</evidence>
<feature type="domain" description="Trimeric autotransporter adhesin YadA-like head" evidence="13">
    <location>
        <begin position="132"/>
        <end position="158"/>
    </location>
</feature>
<evidence type="ECO:0000256" key="1">
    <source>
        <dbReference type="ARBA" id="ARBA00004241"/>
    </source>
</evidence>
<dbReference type="InterPro" id="IPR011049">
    <property type="entry name" value="Serralysin-like_metalloprot_C"/>
</dbReference>
<dbReference type="SUPFAM" id="SSF54523">
    <property type="entry name" value="Pili subunits"/>
    <property type="match status" value="1"/>
</dbReference>
<sequence length="427" mass="41885">MNSVSSKFWSTSRWQPISAAILMTVSMVASGTAHAQVSGSGNIVNASEGVAPGIDANAGVNDSIAFGTNAIAASIGANAIGYEAKADSSGDTAFGSYSHADGRIQTKEIADFSSASGTPFPAATAVGQSAAAVGAGASAFGSGAQASGDATIAIGSEANSSGIGGVAMGTGSKALGAGSLAIGSFAQANNPGDVALGGGSSTAAAHTGVTGLYGVDVAGIPVANVGVVSVGSVGTERQIQNLAPGVISATSTDAVNGSQLNSVANGIYNLNAGMGGPLQQTDSVGNRLTLVARGRRGGDPGVAQQLSNVADGVAPTDAINVRQLNAAKDWSRSYTDQQFRVVDRRLNAIRNRADAGIASAIAMASLPQAYQPNQSSAAVALGTFNGQTGAAVGVSTISESGRWIYRLNGTANTRGDTGVGVGAAMTW</sequence>
<evidence type="ECO:0000256" key="8">
    <source>
        <dbReference type="ARBA" id="ARBA00022927"/>
    </source>
</evidence>
<comment type="caution">
    <text evidence="15">The sequence shown here is derived from an EMBL/GenBank/DDBJ whole genome shotgun (WGS) entry which is preliminary data.</text>
</comment>
<keyword evidence="5" id="KW-1134">Transmembrane beta strand</keyword>
<dbReference type="OrthoDB" id="1631723at2"/>
<evidence type="ECO:0000313" key="15">
    <source>
        <dbReference type="EMBL" id="TCV97676.1"/>
    </source>
</evidence>
<evidence type="ECO:0000259" key="14">
    <source>
        <dbReference type="Pfam" id="PF05662"/>
    </source>
</evidence>
<dbReference type="Proteomes" id="UP000295645">
    <property type="component" value="Unassembled WGS sequence"/>
</dbReference>
<organism evidence="15 16">
    <name type="scientific">Luteibacter rhizovicinus</name>
    <dbReference type="NCBI Taxonomy" id="242606"/>
    <lineage>
        <taxon>Bacteria</taxon>
        <taxon>Pseudomonadati</taxon>
        <taxon>Pseudomonadota</taxon>
        <taxon>Gammaproteobacteria</taxon>
        <taxon>Lysobacterales</taxon>
        <taxon>Rhodanobacteraceae</taxon>
        <taxon>Luteibacter</taxon>
    </lineage>
</organism>
<dbReference type="InterPro" id="IPR008635">
    <property type="entry name" value="Coiled_stalk_dom"/>
</dbReference>
<dbReference type="AlphaFoldDB" id="A0A4R3YYI5"/>
<dbReference type="GO" id="GO:0009986">
    <property type="term" value="C:cell surface"/>
    <property type="evidence" value="ECO:0007669"/>
    <property type="project" value="UniProtKB-SubCell"/>
</dbReference>
<dbReference type="Pfam" id="PF05662">
    <property type="entry name" value="YadA_stalk"/>
    <property type="match status" value="2"/>
</dbReference>
<reference evidence="15 16" key="1">
    <citation type="submission" date="2019-03" db="EMBL/GenBank/DDBJ databases">
        <title>Above-ground endophytic microbial communities from plants in different locations in the United States.</title>
        <authorList>
            <person name="Frank C."/>
        </authorList>
    </citation>
    <scope>NUCLEOTIDE SEQUENCE [LARGE SCALE GENOMIC DNA]</scope>
    <source>
        <strain evidence="15 16">LP_13_YM</strain>
    </source>
</reference>
<dbReference type="InterPro" id="IPR008640">
    <property type="entry name" value="Adhesin_Head_dom"/>
</dbReference>
<evidence type="ECO:0000256" key="4">
    <source>
        <dbReference type="ARBA" id="ARBA00022448"/>
    </source>
</evidence>
<evidence type="ECO:0000256" key="6">
    <source>
        <dbReference type="ARBA" id="ARBA00022692"/>
    </source>
</evidence>
<dbReference type="GO" id="GO:0009279">
    <property type="term" value="C:cell outer membrane"/>
    <property type="evidence" value="ECO:0007669"/>
    <property type="project" value="UniProtKB-SubCell"/>
</dbReference>
<dbReference type="Gene3D" id="2.150.10.10">
    <property type="entry name" value="Serralysin-like metalloprotease, C-terminal"/>
    <property type="match status" value="3"/>
</dbReference>
<feature type="domain" description="Trimeric autotransporter adhesin YadA-like head" evidence="13">
    <location>
        <begin position="79"/>
        <end position="98"/>
    </location>
</feature>
<keyword evidence="9" id="KW-0472">Membrane</keyword>
<feature type="chain" id="PRO_5020484616" evidence="11">
    <location>
        <begin position="36"/>
        <end position="427"/>
    </location>
</feature>
<evidence type="ECO:0000313" key="16">
    <source>
        <dbReference type="Proteomes" id="UP000295645"/>
    </source>
</evidence>
<keyword evidence="10" id="KW-0998">Cell outer membrane</keyword>
<evidence type="ECO:0000256" key="10">
    <source>
        <dbReference type="ARBA" id="ARBA00023237"/>
    </source>
</evidence>
<dbReference type="Gene3D" id="3.30.1300.30">
    <property type="entry name" value="GSPII I/J protein-like"/>
    <property type="match status" value="1"/>
</dbReference>
<evidence type="ECO:0000256" key="2">
    <source>
        <dbReference type="ARBA" id="ARBA00004442"/>
    </source>
</evidence>
<dbReference type="EMBL" id="SMCS01000001">
    <property type="protein sequence ID" value="TCV97676.1"/>
    <property type="molecule type" value="Genomic_DNA"/>
</dbReference>
<dbReference type="Pfam" id="PF05658">
    <property type="entry name" value="YadA_head"/>
    <property type="match status" value="3"/>
</dbReference>
<evidence type="ECO:0000256" key="7">
    <source>
        <dbReference type="ARBA" id="ARBA00022729"/>
    </source>
</evidence>
<name>A0A4R3YYI5_9GAMM</name>
<feature type="domain" description="Trimeric autotransporter adhesin YadA-like stalk" evidence="14">
    <location>
        <begin position="238"/>
        <end position="269"/>
    </location>
</feature>
<evidence type="ECO:0000259" key="13">
    <source>
        <dbReference type="Pfam" id="PF05658"/>
    </source>
</evidence>
<feature type="signal peptide" evidence="11">
    <location>
        <begin position="1"/>
        <end position="35"/>
    </location>
</feature>
<keyword evidence="7 11" id="KW-0732">Signal</keyword>
<evidence type="ECO:0000256" key="3">
    <source>
        <dbReference type="ARBA" id="ARBA00005848"/>
    </source>
</evidence>
<keyword evidence="16" id="KW-1185">Reference proteome</keyword>
<protein>
    <submittedName>
        <fullName evidence="15">Trimeric autotransporter adhesin</fullName>
    </submittedName>
</protein>